<evidence type="ECO:0000313" key="2">
    <source>
        <dbReference type="Proteomes" id="UP001212997"/>
    </source>
</evidence>
<evidence type="ECO:0000313" key="1">
    <source>
        <dbReference type="EMBL" id="KAJ3482182.1"/>
    </source>
</evidence>
<name>A0AAD5V4Y3_9APHY</name>
<sequence>MNRCPLEICLSIFSLACTDEGYTGRSLSLVSKAFADASRPVQLQSIALHGPSQICGFASMLKKRNDCDRRVRNLFVSLKARTRRVDLPPSEEQCFQATEFILSLTSPHLSILFLWWKGRTTMQLMTCLAQTDLQRLTELSFDSSPQARNTSTGDFFKLRAPNLRCLHLSFYRDLVIPSSLPSLLSRSCPCLSHLYLARVIFWKLPSDFVDAISYRVSRASPSKKGVDPFPATLNTLTLDRIVSRFHADPEETLSGEALELETKMSELADCNSSFLCVNRVVGNHSRTYKSPQWWNERITGGEGCWIDRF</sequence>
<keyword evidence="2" id="KW-1185">Reference proteome</keyword>
<gene>
    <name evidence="1" type="ORF">NLI96_g7152</name>
</gene>
<organism evidence="1 2">
    <name type="scientific">Meripilus lineatus</name>
    <dbReference type="NCBI Taxonomy" id="2056292"/>
    <lineage>
        <taxon>Eukaryota</taxon>
        <taxon>Fungi</taxon>
        <taxon>Dikarya</taxon>
        <taxon>Basidiomycota</taxon>
        <taxon>Agaricomycotina</taxon>
        <taxon>Agaricomycetes</taxon>
        <taxon>Polyporales</taxon>
        <taxon>Meripilaceae</taxon>
        <taxon>Meripilus</taxon>
    </lineage>
</organism>
<protein>
    <submittedName>
        <fullName evidence="1">Uncharacterized protein</fullName>
    </submittedName>
</protein>
<dbReference type="AlphaFoldDB" id="A0AAD5V4Y3"/>
<proteinExistence type="predicted"/>
<dbReference type="SUPFAM" id="SSF52047">
    <property type="entry name" value="RNI-like"/>
    <property type="match status" value="1"/>
</dbReference>
<dbReference type="EMBL" id="JANAWD010000285">
    <property type="protein sequence ID" value="KAJ3482182.1"/>
    <property type="molecule type" value="Genomic_DNA"/>
</dbReference>
<comment type="caution">
    <text evidence="1">The sequence shown here is derived from an EMBL/GenBank/DDBJ whole genome shotgun (WGS) entry which is preliminary data.</text>
</comment>
<accession>A0AAD5V4Y3</accession>
<reference evidence="1" key="1">
    <citation type="submission" date="2022-07" db="EMBL/GenBank/DDBJ databases">
        <title>Genome Sequence of Physisporinus lineatus.</title>
        <authorList>
            <person name="Buettner E."/>
        </authorList>
    </citation>
    <scope>NUCLEOTIDE SEQUENCE</scope>
    <source>
        <strain evidence="1">VT162</strain>
    </source>
</reference>
<dbReference type="Proteomes" id="UP001212997">
    <property type="component" value="Unassembled WGS sequence"/>
</dbReference>